<reference evidence="2" key="1">
    <citation type="journal article" date="2013" name="Genome">
        <title>Draft Genome Sequences of Porphyromonas crevioricanis JCM 15906T and Porphyromonas cansulci JCM 13913T Isolated from a Canine Oral Cavity.</title>
        <authorList>
            <person name="Sakamoto M."/>
            <person name="Tanaka N."/>
            <person name="Shiwa Y."/>
            <person name="Yoshikawa H."/>
            <person name="Ohkuma M."/>
        </authorList>
    </citation>
    <scope>NUCLEOTIDE SEQUENCE [LARGE SCALE GENOMIC DNA]</scope>
    <source>
        <strain evidence="2">JCM 15906</strain>
    </source>
</reference>
<evidence type="ECO:0000313" key="2">
    <source>
        <dbReference type="Proteomes" id="UP000018031"/>
    </source>
</evidence>
<sequence>MEAQEGETGREALGRWCSASLFLRENDNPYLHIQIQQR</sequence>
<evidence type="ECO:0000313" key="1">
    <source>
        <dbReference type="EMBL" id="GAD04821.1"/>
    </source>
</evidence>
<proteinExistence type="predicted"/>
<organism evidence="1 2">
    <name type="scientific">Porphyromonas crevioricanis JCM 15906</name>
    <dbReference type="NCBI Taxonomy" id="1305617"/>
    <lineage>
        <taxon>Bacteria</taxon>
        <taxon>Pseudomonadati</taxon>
        <taxon>Bacteroidota</taxon>
        <taxon>Bacteroidia</taxon>
        <taxon>Bacteroidales</taxon>
        <taxon>Porphyromonadaceae</taxon>
        <taxon>Porphyromonas</taxon>
    </lineage>
</organism>
<name>T1CGK3_9PORP</name>
<dbReference type="Proteomes" id="UP000018031">
    <property type="component" value="Unassembled WGS sequence"/>
</dbReference>
<dbReference type="AlphaFoldDB" id="T1CGK3"/>
<gene>
    <name evidence="1" type="ORF">PORCRE_517</name>
</gene>
<protein>
    <submittedName>
        <fullName evidence="1">Uncharacterized protein</fullName>
    </submittedName>
</protein>
<accession>T1CGK3</accession>
<comment type="caution">
    <text evidence="1">The sequence shown here is derived from an EMBL/GenBank/DDBJ whole genome shotgun (WGS) entry which is preliminary data.</text>
</comment>
<reference evidence="1 2" key="2">
    <citation type="journal article" date="2013" name="Genome Announc.">
        <title>Draft Genome Sequences of Porphyromonas crevioricanis JCM 15906T and Porphyromonas cansulci JCM 13913T Isolated from a Canine Oral Cavity.</title>
        <authorList>
            <person name="Sakamoto M."/>
            <person name="Tanaka N."/>
            <person name="Shiwa Y."/>
            <person name="Yoshikawa H."/>
            <person name="Ohkuma M."/>
        </authorList>
    </citation>
    <scope>NUCLEOTIDE SEQUENCE [LARGE SCALE GENOMIC DNA]</scope>
    <source>
        <strain evidence="1 2">JCM 15906</strain>
    </source>
</reference>
<dbReference type="EMBL" id="BAOU01000012">
    <property type="protein sequence ID" value="GAD04821.1"/>
    <property type="molecule type" value="Genomic_DNA"/>
</dbReference>